<evidence type="ECO:0000259" key="14">
    <source>
        <dbReference type="PROSITE" id="PS50885"/>
    </source>
</evidence>
<comment type="subcellular location">
    <subcellularLocation>
        <location evidence="2">Membrane</location>
    </subcellularLocation>
</comment>
<dbReference type="EMBL" id="BAABJY010000001">
    <property type="protein sequence ID" value="GAA4860217.1"/>
    <property type="molecule type" value="Genomic_DNA"/>
</dbReference>
<comment type="caution">
    <text evidence="15">The sequence shown here is derived from an EMBL/GenBank/DDBJ whole genome shotgun (WGS) entry which is preliminary data.</text>
</comment>
<comment type="catalytic activity">
    <reaction evidence="1">
        <text>ATP + protein L-histidine = ADP + protein N-phospho-L-histidine.</text>
        <dbReference type="EC" id="2.7.13.3"/>
    </reaction>
</comment>
<evidence type="ECO:0000256" key="3">
    <source>
        <dbReference type="ARBA" id="ARBA00012438"/>
    </source>
</evidence>
<sequence>MTAAEDVGTDTAARTADGTDGLVAEGAPSARRKPTRYRRRLRSRIVLSFLLLGFGLTALFAFATQYARNRVENDLVEDVMNRNIQEAARQYELDPENPAFAVDQMRGFVYTADRFASVRENRPEWYELPDGIHGLSGTDENGDPFAYKLAVRKTPGVWFFLAYDMTQAIRGEEQFQRAIIGSVLVFSLFSLLIGWWAASRVMSPVSELANRLRASGDSSEPEALAEHFADDEVGQLASALDDYSARLTEVVQRDREFNADVSHELRTPLAVIRGAAELLLSHPGIDDKARARLARIQRAEQQCTDLISALLLLSRNERGHGATDVARVAEQLLDAHRTQLGSKPLELRLEGDRRMVVDAPEAAVTVALGNLIGNAVKYTTEGEVVVRLHDAAVEVVDSGPGLSAEDAAKLFERGYRGTHAEHSQGGGIGLSIVRRLCDLYGWDVRVRPGAVRGVVATLRFGRDESAGAA</sequence>
<keyword evidence="7 15" id="KW-0418">Kinase</keyword>
<feature type="domain" description="HAMP" evidence="14">
    <location>
        <begin position="199"/>
        <end position="252"/>
    </location>
</feature>
<dbReference type="SUPFAM" id="SSF55874">
    <property type="entry name" value="ATPase domain of HSP90 chaperone/DNA topoisomerase II/histidine kinase"/>
    <property type="match status" value="1"/>
</dbReference>
<keyword evidence="10 12" id="KW-0472">Membrane</keyword>
<dbReference type="InterPro" id="IPR005467">
    <property type="entry name" value="His_kinase_dom"/>
</dbReference>
<evidence type="ECO:0000313" key="16">
    <source>
        <dbReference type="Proteomes" id="UP001501323"/>
    </source>
</evidence>
<evidence type="ECO:0000256" key="2">
    <source>
        <dbReference type="ARBA" id="ARBA00004370"/>
    </source>
</evidence>
<evidence type="ECO:0000256" key="11">
    <source>
        <dbReference type="SAM" id="MobiDB-lite"/>
    </source>
</evidence>
<evidence type="ECO:0000259" key="13">
    <source>
        <dbReference type="PROSITE" id="PS50109"/>
    </source>
</evidence>
<keyword evidence="8 12" id="KW-1133">Transmembrane helix</keyword>
<dbReference type="PRINTS" id="PR00344">
    <property type="entry name" value="BCTRLSENSOR"/>
</dbReference>
<evidence type="ECO:0000256" key="9">
    <source>
        <dbReference type="ARBA" id="ARBA00023012"/>
    </source>
</evidence>
<reference evidence="16" key="1">
    <citation type="journal article" date="2019" name="Int. J. Syst. Evol. Microbiol.">
        <title>The Global Catalogue of Microorganisms (GCM) 10K type strain sequencing project: providing services to taxonomists for standard genome sequencing and annotation.</title>
        <authorList>
            <consortium name="The Broad Institute Genomics Platform"/>
            <consortium name="The Broad Institute Genome Sequencing Center for Infectious Disease"/>
            <person name="Wu L."/>
            <person name="Ma J."/>
        </authorList>
    </citation>
    <scope>NUCLEOTIDE SEQUENCE [LARGE SCALE GENOMIC DNA]</scope>
    <source>
        <strain evidence="16">JCM 18392</strain>
    </source>
</reference>
<evidence type="ECO:0000256" key="5">
    <source>
        <dbReference type="ARBA" id="ARBA00022679"/>
    </source>
</evidence>
<keyword evidence="4" id="KW-0597">Phosphoprotein</keyword>
<evidence type="ECO:0000256" key="1">
    <source>
        <dbReference type="ARBA" id="ARBA00000085"/>
    </source>
</evidence>
<dbReference type="CDD" id="cd00082">
    <property type="entry name" value="HisKA"/>
    <property type="match status" value="1"/>
</dbReference>
<dbReference type="SMART" id="SM00388">
    <property type="entry name" value="HisKA"/>
    <property type="match status" value="1"/>
</dbReference>
<dbReference type="PANTHER" id="PTHR45436">
    <property type="entry name" value="SENSOR HISTIDINE KINASE YKOH"/>
    <property type="match status" value="1"/>
</dbReference>
<dbReference type="InterPro" id="IPR003660">
    <property type="entry name" value="HAMP_dom"/>
</dbReference>
<feature type="transmembrane region" description="Helical" evidence="12">
    <location>
        <begin position="45"/>
        <end position="67"/>
    </location>
</feature>
<dbReference type="PROSITE" id="PS50109">
    <property type="entry name" value="HIS_KIN"/>
    <property type="match status" value="1"/>
</dbReference>
<keyword evidence="9" id="KW-0902">Two-component regulatory system</keyword>
<organism evidence="15 16">
    <name type="scientific">Luteimonas vadosa</name>
    <dbReference type="NCBI Taxonomy" id="1165507"/>
    <lineage>
        <taxon>Bacteria</taxon>
        <taxon>Pseudomonadati</taxon>
        <taxon>Pseudomonadota</taxon>
        <taxon>Gammaproteobacteria</taxon>
        <taxon>Lysobacterales</taxon>
        <taxon>Lysobacteraceae</taxon>
        <taxon>Luteimonas</taxon>
    </lineage>
</organism>
<keyword evidence="5" id="KW-0808">Transferase</keyword>
<keyword evidence="16" id="KW-1185">Reference proteome</keyword>
<dbReference type="InterPro" id="IPR036097">
    <property type="entry name" value="HisK_dim/P_sf"/>
</dbReference>
<dbReference type="InterPro" id="IPR036890">
    <property type="entry name" value="HATPase_C_sf"/>
</dbReference>
<feature type="domain" description="Histidine kinase" evidence="13">
    <location>
        <begin position="260"/>
        <end position="464"/>
    </location>
</feature>
<evidence type="ECO:0000256" key="10">
    <source>
        <dbReference type="ARBA" id="ARBA00023136"/>
    </source>
</evidence>
<dbReference type="EC" id="2.7.13.3" evidence="3"/>
<keyword evidence="6 12" id="KW-0812">Transmembrane</keyword>
<name>A0ABP9DYL6_9GAMM</name>
<feature type="region of interest" description="Disordered" evidence="11">
    <location>
        <begin position="1"/>
        <end position="34"/>
    </location>
</feature>
<dbReference type="Gene3D" id="1.10.287.130">
    <property type="match status" value="1"/>
</dbReference>
<dbReference type="InterPro" id="IPR050428">
    <property type="entry name" value="TCS_sensor_his_kinase"/>
</dbReference>
<dbReference type="Gene3D" id="3.30.565.10">
    <property type="entry name" value="Histidine kinase-like ATPase, C-terminal domain"/>
    <property type="match status" value="1"/>
</dbReference>
<dbReference type="PANTHER" id="PTHR45436:SF16">
    <property type="entry name" value="HISTIDINE KINASE"/>
    <property type="match status" value="1"/>
</dbReference>
<accession>A0ABP9DYL6</accession>
<proteinExistence type="predicted"/>
<dbReference type="Gene3D" id="6.10.340.10">
    <property type="match status" value="1"/>
</dbReference>
<protein>
    <recommendedName>
        <fullName evidence="3">histidine kinase</fullName>
        <ecNumber evidence="3">2.7.13.3</ecNumber>
    </recommendedName>
</protein>
<evidence type="ECO:0000256" key="4">
    <source>
        <dbReference type="ARBA" id="ARBA00022553"/>
    </source>
</evidence>
<dbReference type="GO" id="GO:0016301">
    <property type="term" value="F:kinase activity"/>
    <property type="evidence" value="ECO:0007669"/>
    <property type="project" value="UniProtKB-KW"/>
</dbReference>
<dbReference type="InterPro" id="IPR003661">
    <property type="entry name" value="HisK_dim/P_dom"/>
</dbReference>
<dbReference type="Pfam" id="PF02518">
    <property type="entry name" value="HATPase_c"/>
    <property type="match status" value="1"/>
</dbReference>
<dbReference type="SMART" id="SM00387">
    <property type="entry name" value="HATPase_c"/>
    <property type="match status" value="1"/>
</dbReference>
<dbReference type="InterPro" id="IPR004358">
    <property type="entry name" value="Sig_transdc_His_kin-like_C"/>
</dbReference>
<evidence type="ECO:0000256" key="12">
    <source>
        <dbReference type="SAM" id="Phobius"/>
    </source>
</evidence>
<dbReference type="RefSeq" id="WP_345294405.1">
    <property type="nucleotide sequence ID" value="NZ_BAABJY010000001.1"/>
</dbReference>
<evidence type="ECO:0000313" key="15">
    <source>
        <dbReference type="EMBL" id="GAA4860217.1"/>
    </source>
</evidence>
<evidence type="ECO:0000256" key="8">
    <source>
        <dbReference type="ARBA" id="ARBA00022989"/>
    </source>
</evidence>
<evidence type="ECO:0000256" key="7">
    <source>
        <dbReference type="ARBA" id="ARBA00022777"/>
    </source>
</evidence>
<dbReference type="SUPFAM" id="SSF47384">
    <property type="entry name" value="Homodimeric domain of signal transducing histidine kinase"/>
    <property type="match status" value="1"/>
</dbReference>
<dbReference type="Proteomes" id="UP001501323">
    <property type="component" value="Unassembled WGS sequence"/>
</dbReference>
<dbReference type="PROSITE" id="PS50885">
    <property type="entry name" value="HAMP"/>
    <property type="match status" value="1"/>
</dbReference>
<dbReference type="CDD" id="cd00075">
    <property type="entry name" value="HATPase"/>
    <property type="match status" value="1"/>
</dbReference>
<dbReference type="InterPro" id="IPR003594">
    <property type="entry name" value="HATPase_dom"/>
</dbReference>
<gene>
    <name evidence="15" type="ORF">GCM10023332_10260</name>
</gene>
<feature type="compositionally biased region" description="Low complexity" evidence="11">
    <location>
        <begin position="9"/>
        <end position="21"/>
    </location>
</feature>
<dbReference type="Pfam" id="PF00512">
    <property type="entry name" value="HisKA"/>
    <property type="match status" value="1"/>
</dbReference>
<evidence type="ECO:0000256" key="6">
    <source>
        <dbReference type="ARBA" id="ARBA00022692"/>
    </source>
</evidence>